<evidence type="ECO:0000259" key="2">
    <source>
        <dbReference type="PROSITE" id="PS50822"/>
    </source>
</evidence>
<dbReference type="InterPro" id="IPR032472">
    <property type="entry name" value="ArgoL2"/>
</dbReference>
<evidence type="ECO:0000313" key="4">
    <source>
        <dbReference type="Proteomes" id="UP000799118"/>
    </source>
</evidence>
<dbReference type="InterPro" id="IPR003165">
    <property type="entry name" value="Piwi"/>
</dbReference>
<dbReference type="InterPro" id="IPR032474">
    <property type="entry name" value="Argonaute_N"/>
</dbReference>
<keyword evidence="4" id="KW-1185">Reference proteome</keyword>
<dbReference type="SMART" id="SM00950">
    <property type="entry name" value="Piwi"/>
    <property type="match status" value="1"/>
</dbReference>
<dbReference type="InterPro" id="IPR036397">
    <property type="entry name" value="RNaseH_sf"/>
</dbReference>
<evidence type="ECO:0000256" key="1">
    <source>
        <dbReference type="SAM" id="MobiDB-lite"/>
    </source>
</evidence>
<dbReference type="Pfam" id="PF02171">
    <property type="entry name" value="Piwi"/>
    <property type="match status" value="1"/>
</dbReference>
<dbReference type="Gene3D" id="3.40.50.2300">
    <property type="match status" value="1"/>
</dbReference>
<reference evidence="3" key="1">
    <citation type="journal article" date="2019" name="Environ. Microbiol.">
        <title>Fungal ecological strategies reflected in gene transcription - a case study of two litter decomposers.</title>
        <authorList>
            <person name="Barbi F."/>
            <person name="Kohler A."/>
            <person name="Barry K."/>
            <person name="Baskaran P."/>
            <person name="Daum C."/>
            <person name="Fauchery L."/>
            <person name="Ihrmark K."/>
            <person name="Kuo A."/>
            <person name="LaButti K."/>
            <person name="Lipzen A."/>
            <person name="Morin E."/>
            <person name="Grigoriev I.V."/>
            <person name="Henrissat B."/>
            <person name="Lindahl B."/>
            <person name="Martin F."/>
        </authorList>
    </citation>
    <scope>NUCLEOTIDE SEQUENCE</scope>
    <source>
        <strain evidence="3">JB14</strain>
    </source>
</reference>
<dbReference type="InterPro" id="IPR014811">
    <property type="entry name" value="ArgoL1"/>
</dbReference>
<organism evidence="3 4">
    <name type="scientific">Gymnopus androsaceus JB14</name>
    <dbReference type="NCBI Taxonomy" id="1447944"/>
    <lineage>
        <taxon>Eukaryota</taxon>
        <taxon>Fungi</taxon>
        <taxon>Dikarya</taxon>
        <taxon>Basidiomycota</taxon>
        <taxon>Agaricomycotina</taxon>
        <taxon>Agaricomycetes</taxon>
        <taxon>Agaricomycetidae</taxon>
        <taxon>Agaricales</taxon>
        <taxon>Marasmiineae</taxon>
        <taxon>Omphalotaceae</taxon>
        <taxon>Gymnopus</taxon>
    </lineage>
</organism>
<dbReference type="Pfam" id="PF02170">
    <property type="entry name" value="PAZ"/>
    <property type="match status" value="1"/>
</dbReference>
<dbReference type="Pfam" id="PF16486">
    <property type="entry name" value="ArgoN"/>
    <property type="match status" value="1"/>
</dbReference>
<dbReference type="OrthoDB" id="10252740at2759"/>
<proteinExistence type="predicted"/>
<dbReference type="Pfam" id="PF16488">
    <property type="entry name" value="ArgoL2"/>
    <property type="match status" value="1"/>
</dbReference>
<dbReference type="InterPro" id="IPR003100">
    <property type="entry name" value="PAZ_dom"/>
</dbReference>
<dbReference type="Pfam" id="PF08699">
    <property type="entry name" value="ArgoL1"/>
    <property type="match status" value="1"/>
</dbReference>
<dbReference type="SUPFAM" id="SSF53098">
    <property type="entry name" value="Ribonuclease H-like"/>
    <property type="match status" value="1"/>
</dbReference>
<dbReference type="SUPFAM" id="SSF101690">
    <property type="entry name" value="PAZ domain"/>
    <property type="match status" value="1"/>
</dbReference>
<dbReference type="SMART" id="SM01163">
    <property type="entry name" value="DUF1785"/>
    <property type="match status" value="1"/>
</dbReference>
<accession>A0A6A4H4H3</accession>
<dbReference type="InterPro" id="IPR012337">
    <property type="entry name" value="RNaseH-like_sf"/>
</dbReference>
<name>A0A6A4H4H3_9AGAR</name>
<dbReference type="InterPro" id="IPR036085">
    <property type="entry name" value="PAZ_dom_sf"/>
</dbReference>
<dbReference type="GO" id="GO:0003723">
    <property type="term" value="F:RNA binding"/>
    <property type="evidence" value="ECO:0007669"/>
    <property type="project" value="InterPro"/>
</dbReference>
<dbReference type="PANTHER" id="PTHR22891">
    <property type="entry name" value="EUKARYOTIC TRANSLATION INITIATION FACTOR 2C"/>
    <property type="match status" value="1"/>
</dbReference>
<gene>
    <name evidence="3" type="ORF">BT96DRAFT_959188</name>
</gene>
<feature type="domain" description="Piwi" evidence="2">
    <location>
        <begin position="567"/>
        <end position="859"/>
    </location>
</feature>
<dbReference type="Pfam" id="PF16487">
    <property type="entry name" value="ArgoMid"/>
    <property type="match status" value="1"/>
</dbReference>
<feature type="region of interest" description="Disordered" evidence="1">
    <location>
        <begin position="1"/>
        <end position="48"/>
    </location>
</feature>
<dbReference type="CDD" id="cd02846">
    <property type="entry name" value="PAZ_argonaute_like"/>
    <property type="match status" value="1"/>
</dbReference>
<dbReference type="Proteomes" id="UP000799118">
    <property type="component" value="Unassembled WGS sequence"/>
</dbReference>
<dbReference type="Gene3D" id="2.170.260.10">
    <property type="entry name" value="paz domain"/>
    <property type="match status" value="1"/>
</dbReference>
<dbReference type="AlphaFoldDB" id="A0A6A4H4H3"/>
<dbReference type="PROSITE" id="PS50822">
    <property type="entry name" value="PIWI"/>
    <property type="match status" value="1"/>
</dbReference>
<evidence type="ECO:0000313" key="3">
    <source>
        <dbReference type="EMBL" id="KAE9392991.1"/>
    </source>
</evidence>
<protein>
    <submittedName>
        <fullName evidence="3">Piwi-domain-containing protein</fullName>
    </submittedName>
</protein>
<dbReference type="Gene3D" id="3.30.420.10">
    <property type="entry name" value="Ribonuclease H-like superfamily/Ribonuclease H"/>
    <property type="match status" value="1"/>
</dbReference>
<sequence>MPPRPTQEGGPPRGGRGRGRGGGRPPRGGPQIVGTGRGAQMAGAGVQPSGSQAAHAHVATVGVRRPNYGVSGKKVSVFTNACEASVPENIIYHYDAIEKTLPARVNMVLLKQLQLEPEFHPAGAYDGKKNLFMPHRIDFGGGANSRTYHIPMNGNHQQADRPPPVFKITITEAATINPEVLQRFIDGQQSQDETISTALTALNVVIRMLPLQTYPFNVRSFFTDREKIDVGDGLQLWRGYFQSLRPSPGRLLINIDLSTGMFFKPGPLINIALEVLNKNNPRLLSPGPDLGERSIKELERFLKGVRVSVDPATRGAPARTVVIQSLTREGAQGIFFNLQDGRSTNVAAYFRELSNRPLQFPTMICAKTAKGAVIPFERCTVLPGQLARKQVPPDVTRKMVEFSTKRPADRLASIRNSFQVLAYGQSEYVRNFGLAINEGTLPMSIEARQLPAPALLYGDGSKNKRAYVYRSRRTNISLSIRIEKKLVKPMTINRWVVVSFESDRRFPAPTLMQVVGQFITGCQSVGMTVVEREPIFTWESPQGNIAKALKDAGNKCAVKHKGKGPDMFLVILPDLANANIYRAVKHFGDITQGVVTQCLKSSKCTRAKEQYWANVCLKLNPKLGGVNVILDNSSASLLLDRANATIVMGADAPMSPLLHLSSAVSTANLVHYIPRMSVQRSRQEIIAGLYEMVSSIIKDYIDYQKNVEKKLPQDFKPKRLIFFRDGVSEGQFAEVKEKEVEILKKVCDDLKISPPPKITFLVVGKRHHYRYVFPSERKQQRRSGSLVVTVLLEPSSTKEFTHPLEFDWYLQSHGGLLGTSRSAHYTDNKFTADALQAICYGLCYIYARSTRSVSIPAPMPTLSVQRAKNHYDPRGVDLSDAGSTADTASLGVVYGGL</sequence>
<dbReference type="InterPro" id="IPR032473">
    <property type="entry name" value="Argonaute_Mid_dom"/>
</dbReference>
<dbReference type="EMBL" id="ML769583">
    <property type="protein sequence ID" value="KAE9392991.1"/>
    <property type="molecule type" value="Genomic_DNA"/>
</dbReference>